<protein>
    <recommendedName>
        <fullName evidence="3">nucleoside-diphosphate kinase</fullName>
        <ecNumber evidence="3">2.7.4.6</ecNumber>
    </recommendedName>
</protein>
<dbReference type="EMBL" id="BOQM01000053">
    <property type="protein sequence ID" value="GIM87944.1"/>
    <property type="molecule type" value="Genomic_DNA"/>
</dbReference>
<evidence type="ECO:0000313" key="15">
    <source>
        <dbReference type="EMBL" id="TQL35623.1"/>
    </source>
</evidence>
<comment type="similarity">
    <text evidence="2 11 12">Belongs to the NDK family.</text>
</comment>
<dbReference type="CDD" id="cd04413">
    <property type="entry name" value="NDPk_I"/>
    <property type="match status" value="1"/>
</dbReference>
<dbReference type="SMART" id="SM00562">
    <property type="entry name" value="NDK"/>
    <property type="match status" value="1"/>
</dbReference>
<comment type="caution">
    <text evidence="11">Lacks conserved residue(s) required for the propagation of feature annotation.</text>
</comment>
<evidence type="ECO:0000256" key="3">
    <source>
        <dbReference type="ARBA" id="ARBA00012966"/>
    </source>
</evidence>
<dbReference type="Proteomes" id="UP000315983">
    <property type="component" value="Unassembled WGS sequence"/>
</dbReference>
<evidence type="ECO:0000256" key="5">
    <source>
        <dbReference type="ARBA" id="ARBA00022723"/>
    </source>
</evidence>
<dbReference type="Proteomes" id="UP000677457">
    <property type="component" value="Unassembled WGS sequence"/>
</dbReference>
<dbReference type="EC" id="2.7.4.6" evidence="3"/>
<evidence type="ECO:0000256" key="12">
    <source>
        <dbReference type="RuleBase" id="RU004011"/>
    </source>
</evidence>
<dbReference type="GO" id="GO:0006228">
    <property type="term" value="P:UTP biosynthetic process"/>
    <property type="evidence" value="ECO:0007669"/>
    <property type="project" value="InterPro"/>
</dbReference>
<gene>
    <name evidence="14" type="primary">ndk_1</name>
    <name evidence="15" type="ORF">FB564_0682</name>
    <name evidence="14" type="ORF">Sar04_46800</name>
</gene>
<evidence type="ECO:0000313" key="17">
    <source>
        <dbReference type="Proteomes" id="UP000677457"/>
    </source>
</evidence>
<evidence type="ECO:0000256" key="4">
    <source>
        <dbReference type="ARBA" id="ARBA00022679"/>
    </source>
</evidence>
<evidence type="ECO:0000313" key="16">
    <source>
        <dbReference type="Proteomes" id="UP000315983"/>
    </source>
</evidence>
<dbReference type="Gene3D" id="3.30.70.141">
    <property type="entry name" value="Nucleoside diphosphate kinase-like domain"/>
    <property type="match status" value="1"/>
</dbReference>
<evidence type="ECO:0000259" key="13">
    <source>
        <dbReference type="SMART" id="SM00562"/>
    </source>
</evidence>
<dbReference type="PRINTS" id="PR01243">
    <property type="entry name" value="NUCDPKINASE"/>
</dbReference>
<proteinExistence type="inferred from homology"/>
<feature type="domain" description="Nucleoside diphosphate kinase-like" evidence="13">
    <location>
        <begin position="21"/>
        <end position="171"/>
    </location>
</feature>
<keyword evidence="10" id="KW-0546">Nucleotide metabolism</keyword>
<dbReference type="AlphaFoldDB" id="A0A542XIS6"/>
<evidence type="ECO:0000256" key="6">
    <source>
        <dbReference type="ARBA" id="ARBA00022741"/>
    </source>
</evidence>
<evidence type="ECO:0000313" key="14">
    <source>
        <dbReference type="EMBL" id="GIM87944.1"/>
    </source>
</evidence>
<dbReference type="GO" id="GO:0006241">
    <property type="term" value="P:CTP biosynthetic process"/>
    <property type="evidence" value="ECO:0007669"/>
    <property type="project" value="InterPro"/>
</dbReference>
<evidence type="ECO:0000256" key="8">
    <source>
        <dbReference type="ARBA" id="ARBA00022840"/>
    </source>
</evidence>
<keyword evidence="6" id="KW-0547">Nucleotide-binding</keyword>
<keyword evidence="5" id="KW-0479">Metal-binding</keyword>
<reference evidence="15 16" key="1">
    <citation type="submission" date="2019-06" db="EMBL/GenBank/DDBJ databases">
        <title>Sequencing the genomes of 1000 actinobacteria strains.</title>
        <authorList>
            <person name="Klenk H.-P."/>
        </authorList>
    </citation>
    <scope>NUCLEOTIDE SEQUENCE [LARGE SCALE GENOMIC DNA]</scope>
    <source>
        <strain evidence="15 16">DSM 44819</strain>
    </source>
</reference>
<comment type="caution">
    <text evidence="15">The sequence shown here is derived from an EMBL/GenBank/DDBJ whole genome shotgun (WGS) entry which is preliminary data.</text>
</comment>
<comment type="cofactor">
    <cofactor evidence="1">
        <name>Mg(2+)</name>
        <dbReference type="ChEBI" id="CHEBI:18420"/>
    </cofactor>
</comment>
<dbReference type="PANTHER" id="PTHR11349">
    <property type="entry name" value="NUCLEOSIDE DIPHOSPHATE KINASE"/>
    <property type="match status" value="1"/>
</dbReference>
<sequence length="181" mass="19991">MRQGSGVRDGVGKGQISMATVERTLVLLKPDAVARGLAGRIIQRLEDAGLKIVGTKMKQLDAEFTKRHYFDLEERFGSSVYEKTATFMQQGPVLAFAIEGVEAAKNVRRLVGATFPNEAPAGTIRGDFAHVSKAYTDAQHKVIANLVHASGNSEEAKYEIDLWFDASELFEYETLAEKYTF</sequence>
<dbReference type="GO" id="GO:0005524">
    <property type="term" value="F:ATP binding"/>
    <property type="evidence" value="ECO:0007669"/>
    <property type="project" value="UniProtKB-KW"/>
</dbReference>
<name>A0A542XIS6_SALAC</name>
<dbReference type="GO" id="GO:0046872">
    <property type="term" value="F:metal ion binding"/>
    <property type="evidence" value="ECO:0007669"/>
    <property type="project" value="UniProtKB-KW"/>
</dbReference>
<dbReference type="SUPFAM" id="SSF54919">
    <property type="entry name" value="Nucleoside diphosphate kinase, NDK"/>
    <property type="match status" value="1"/>
</dbReference>
<dbReference type="GO" id="GO:0004550">
    <property type="term" value="F:nucleoside diphosphate kinase activity"/>
    <property type="evidence" value="ECO:0007669"/>
    <property type="project" value="UniProtKB-EC"/>
</dbReference>
<dbReference type="GO" id="GO:0006183">
    <property type="term" value="P:GTP biosynthetic process"/>
    <property type="evidence" value="ECO:0007669"/>
    <property type="project" value="InterPro"/>
</dbReference>
<keyword evidence="9" id="KW-0460">Magnesium</keyword>
<dbReference type="FunFam" id="3.30.70.141:FF:000017">
    <property type="entry name" value="Nucleoside diphosphate kinase"/>
    <property type="match status" value="1"/>
</dbReference>
<evidence type="ECO:0000256" key="9">
    <source>
        <dbReference type="ARBA" id="ARBA00022842"/>
    </source>
</evidence>
<dbReference type="Pfam" id="PF00334">
    <property type="entry name" value="NDK"/>
    <property type="match status" value="1"/>
</dbReference>
<reference evidence="14 17" key="2">
    <citation type="submission" date="2021-03" db="EMBL/GenBank/DDBJ databases">
        <title>Whole genome shotgun sequence of Salinispora arenicola NBRC 105043.</title>
        <authorList>
            <person name="Komaki H."/>
            <person name="Tamura T."/>
        </authorList>
    </citation>
    <scope>NUCLEOTIDE SEQUENCE [LARGE SCALE GENOMIC DNA]</scope>
    <source>
        <strain evidence="14 17">NBRC 105043</strain>
    </source>
</reference>
<dbReference type="InterPro" id="IPR036850">
    <property type="entry name" value="NDK-like_dom_sf"/>
</dbReference>
<evidence type="ECO:0000256" key="11">
    <source>
        <dbReference type="PROSITE-ProRule" id="PRU00706"/>
    </source>
</evidence>
<evidence type="ECO:0000256" key="2">
    <source>
        <dbReference type="ARBA" id="ARBA00008142"/>
    </source>
</evidence>
<evidence type="ECO:0000256" key="1">
    <source>
        <dbReference type="ARBA" id="ARBA00001946"/>
    </source>
</evidence>
<evidence type="ECO:0000256" key="7">
    <source>
        <dbReference type="ARBA" id="ARBA00022777"/>
    </source>
</evidence>
<evidence type="ECO:0000256" key="10">
    <source>
        <dbReference type="ARBA" id="ARBA00023080"/>
    </source>
</evidence>
<keyword evidence="7 15" id="KW-0418">Kinase</keyword>
<dbReference type="InterPro" id="IPR034907">
    <property type="entry name" value="NDK-like_dom"/>
</dbReference>
<keyword evidence="17" id="KW-1185">Reference proteome</keyword>
<accession>A0A542XIS6</accession>
<dbReference type="PROSITE" id="PS51374">
    <property type="entry name" value="NDPK_LIKE"/>
    <property type="match status" value="1"/>
</dbReference>
<dbReference type="EMBL" id="VFOL01000001">
    <property type="protein sequence ID" value="TQL35623.1"/>
    <property type="molecule type" value="Genomic_DNA"/>
</dbReference>
<organism evidence="15 16">
    <name type="scientific">Salinispora arenicola</name>
    <dbReference type="NCBI Taxonomy" id="168697"/>
    <lineage>
        <taxon>Bacteria</taxon>
        <taxon>Bacillati</taxon>
        <taxon>Actinomycetota</taxon>
        <taxon>Actinomycetes</taxon>
        <taxon>Micromonosporales</taxon>
        <taxon>Micromonosporaceae</taxon>
        <taxon>Salinispora</taxon>
    </lineage>
</organism>
<keyword evidence="4" id="KW-0808">Transferase</keyword>
<dbReference type="InterPro" id="IPR001564">
    <property type="entry name" value="Nucleoside_diP_kinase"/>
</dbReference>
<keyword evidence="8" id="KW-0067">ATP-binding</keyword>